<dbReference type="PROSITE" id="PS50158">
    <property type="entry name" value="ZF_CCHC"/>
    <property type="match status" value="1"/>
</dbReference>
<sequence length="386" mass="44184">MVEVTKKKNTCHNCGSTDHYANNCPKEKKKVYSIEKVPEEESQTENSNSDSMGNAIREKSDDNQDPREEFLVEYQDETQIEIQDIQSEAGMPQDTESKNLCKHTQDAKKILVTPTKGIAYIHGKSTKTTVCIENAQHPLIIDNDANFSIVARTYQDDNSPNWETKILPTKAKNFKRASGKMTYIGTIIKEIIIPHRKGNIRINTEFVVLEDAQIQGFLLGTDYQRMYGSDIYNSKNRHIIIGTNKEKKSSLDIYQISTHDPLEELLNEFREGQLSTTLTRKQKLSLLKMLRKNRSEFAIGEEPLGKIRGHDIELYLDVERPYPPMMRRPPYPAILENRKEIEKHFNELLDMDVIRKIGHNEIVESPLLSLALGMMENLGCVGTSEL</sequence>
<name>A0A9Q3HBL3_9BASI</name>
<dbReference type="Proteomes" id="UP000765509">
    <property type="component" value="Unassembled WGS sequence"/>
</dbReference>
<gene>
    <name evidence="5" type="ORF">O181_039058</name>
</gene>
<keyword evidence="2" id="KW-0862">Zinc</keyword>
<evidence type="ECO:0000259" key="4">
    <source>
        <dbReference type="PROSITE" id="PS50158"/>
    </source>
</evidence>
<organism evidence="5 6">
    <name type="scientific">Austropuccinia psidii MF-1</name>
    <dbReference type="NCBI Taxonomy" id="1389203"/>
    <lineage>
        <taxon>Eukaryota</taxon>
        <taxon>Fungi</taxon>
        <taxon>Dikarya</taxon>
        <taxon>Basidiomycota</taxon>
        <taxon>Pucciniomycotina</taxon>
        <taxon>Pucciniomycetes</taxon>
        <taxon>Pucciniales</taxon>
        <taxon>Sphaerophragmiaceae</taxon>
        <taxon>Austropuccinia</taxon>
    </lineage>
</organism>
<dbReference type="GO" id="GO:0006397">
    <property type="term" value="P:mRNA processing"/>
    <property type="evidence" value="ECO:0007669"/>
    <property type="project" value="UniProtKB-KW"/>
</dbReference>
<dbReference type="GO" id="GO:0003676">
    <property type="term" value="F:nucleic acid binding"/>
    <property type="evidence" value="ECO:0007669"/>
    <property type="project" value="InterPro"/>
</dbReference>
<dbReference type="AlphaFoldDB" id="A0A9Q3HBL3"/>
<keyword evidence="2" id="KW-0479">Metal-binding</keyword>
<evidence type="ECO:0000313" key="5">
    <source>
        <dbReference type="EMBL" id="MBW0499343.1"/>
    </source>
</evidence>
<evidence type="ECO:0000313" key="6">
    <source>
        <dbReference type="Proteomes" id="UP000765509"/>
    </source>
</evidence>
<dbReference type="Gene3D" id="4.10.60.10">
    <property type="entry name" value="Zinc finger, CCHC-type"/>
    <property type="match status" value="1"/>
</dbReference>
<accession>A0A9Q3HBL3</accession>
<keyword evidence="2" id="KW-0863">Zinc-finger</keyword>
<evidence type="ECO:0000256" key="1">
    <source>
        <dbReference type="ARBA" id="ARBA00022664"/>
    </source>
</evidence>
<proteinExistence type="predicted"/>
<dbReference type="SMART" id="SM00343">
    <property type="entry name" value="ZnF_C2HC"/>
    <property type="match status" value="1"/>
</dbReference>
<dbReference type="GO" id="GO:0008270">
    <property type="term" value="F:zinc ion binding"/>
    <property type="evidence" value="ECO:0007669"/>
    <property type="project" value="UniProtKB-KW"/>
</dbReference>
<feature type="compositionally biased region" description="Basic and acidic residues" evidence="3">
    <location>
        <begin position="56"/>
        <end position="66"/>
    </location>
</feature>
<dbReference type="EMBL" id="AVOT02015221">
    <property type="protein sequence ID" value="MBW0499343.1"/>
    <property type="molecule type" value="Genomic_DNA"/>
</dbReference>
<feature type="region of interest" description="Disordered" evidence="3">
    <location>
        <begin position="34"/>
        <end position="66"/>
    </location>
</feature>
<protein>
    <recommendedName>
        <fullName evidence="4">CCHC-type domain-containing protein</fullName>
    </recommendedName>
</protein>
<dbReference type="InterPro" id="IPR001878">
    <property type="entry name" value="Znf_CCHC"/>
</dbReference>
<keyword evidence="6" id="KW-1185">Reference proteome</keyword>
<evidence type="ECO:0000256" key="2">
    <source>
        <dbReference type="PROSITE-ProRule" id="PRU00047"/>
    </source>
</evidence>
<dbReference type="SUPFAM" id="SSF57756">
    <property type="entry name" value="Retrovirus zinc finger-like domains"/>
    <property type="match status" value="1"/>
</dbReference>
<comment type="caution">
    <text evidence="5">The sequence shown here is derived from an EMBL/GenBank/DDBJ whole genome shotgun (WGS) entry which is preliminary data.</text>
</comment>
<evidence type="ECO:0000256" key="3">
    <source>
        <dbReference type="SAM" id="MobiDB-lite"/>
    </source>
</evidence>
<feature type="domain" description="CCHC-type" evidence="4">
    <location>
        <begin position="11"/>
        <end position="26"/>
    </location>
</feature>
<keyword evidence="1" id="KW-0507">mRNA processing</keyword>
<dbReference type="Pfam" id="PF00098">
    <property type="entry name" value="zf-CCHC"/>
    <property type="match status" value="1"/>
</dbReference>
<dbReference type="InterPro" id="IPR036875">
    <property type="entry name" value="Znf_CCHC_sf"/>
</dbReference>
<reference evidence="5" key="1">
    <citation type="submission" date="2021-03" db="EMBL/GenBank/DDBJ databases">
        <title>Draft genome sequence of rust myrtle Austropuccinia psidii MF-1, a brazilian biotype.</title>
        <authorList>
            <person name="Quecine M.C."/>
            <person name="Pachon D.M.R."/>
            <person name="Bonatelli M.L."/>
            <person name="Correr F.H."/>
            <person name="Franceschini L.M."/>
            <person name="Leite T.F."/>
            <person name="Margarido G.R.A."/>
            <person name="Almeida C.A."/>
            <person name="Ferrarezi J.A."/>
            <person name="Labate C.A."/>
        </authorList>
    </citation>
    <scope>NUCLEOTIDE SEQUENCE</scope>
    <source>
        <strain evidence="5">MF-1</strain>
    </source>
</reference>